<dbReference type="EMBL" id="JARFYN010000082">
    <property type="protein sequence ID" value="MDL2410421.1"/>
    <property type="molecule type" value="Genomic_DNA"/>
</dbReference>
<dbReference type="SUPFAM" id="SSF46894">
    <property type="entry name" value="C-terminal effector domain of the bipartite response regulators"/>
    <property type="match status" value="1"/>
</dbReference>
<dbReference type="InterPro" id="IPR036388">
    <property type="entry name" value="WH-like_DNA-bd_sf"/>
</dbReference>
<dbReference type="InterPro" id="IPR001867">
    <property type="entry name" value="OmpR/PhoB-type_DNA-bd"/>
</dbReference>
<keyword evidence="9" id="KW-1185">Reference proteome</keyword>
<accession>A0ABT7KP73</accession>
<reference evidence="8" key="1">
    <citation type="submission" date="2023-06" db="EMBL/GenBank/DDBJ databases">
        <title>Phylogenetic Diversity of Rhizobium strains.</title>
        <authorList>
            <person name="Moura F.T."/>
            <person name="Helene L.C.F."/>
            <person name="Hungria M."/>
        </authorList>
    </citation>
    <scope>NUCLEOTIDE SEQUENCE</scope>
    <source>
        <strain evidence="8">CCGE524</strain>
    </source>
</reference>
<evidence type="ECO:0000259" key="7">
    <source>
        <dbReference type="PROSITE" id="PS51755"/>
    </source>
</evidence>
<dbReference type="Pfam" id="PF00486">
    <property type="entry name" value="Trans_reg_C"/>
    <property type="match status" value="1"/>
</dbReference>
<feature type="domain" description="Response regulatory" evidence="6">
    <location>
        <begin position="4"/>
        <end position="120"/>
    </location>
</feature>
<comment type="caution">
    <text evidence="8">The sequence shown here is derived from an EMBL/GenBank/DDBJ whole genome shotgun (WGS) entry which is preliminary data.</text>
</comment>
<evidence type="ECO:0000256" key="5">
    <source>
        <dbReference type="PROSITE-ProRule" id="PRU01091"/>
    </source>
</evidence>
<feature type="modified residue" description="4-aspartylphosphate" evidence="4">
    <location>
        <position position="53"/>
    </location>
</feature>
<feature type="DNA-binding region" description="OmpR/PhoB-type" evidence="5">
    <location>
        <begin position="129"/>
        <end position="227"/>
    </location>
</feature>
<organism evidence="8 9">
    <name type="scientific">Rhizobium calliandrae</name>
    <dbReference type="NCBI Taxonomy" id="1312182"/>
    <lineage>
        <taxon>Bacteria</taxon>
        <taxon>Pseudomonadati</taxon>
        <taxon>Pseudomonadota</taxon>
        <taxon>Alphaproteobacteria</taxon>
        <taxon>Hyphomicrobiales</taxon>
        <taxon>Rhizobiaceae</taxon>
        <taxon>Rhizobium/Agrobacterium group</taxon>
        <taxon>Rhizobium</taxon>
    </lineage>
</organism>
<dbReference type="InterPro" id="IPR039420">
    <property type="entry name" value="WalR-like"/>
</dbReference>
<dbReference type="CDD" id="cd00383">
    <property type="entry name" value="trans_reg_C"/>
    <property type="match status" value="1"/>
</dbReference>
<dbReference type="PROSITE" id="PS51755">
    <property type="entry name" value="OMPR_PHOB"/>
    <property type="match status" value="1"/>
</dbReference>
<dbReference type="Proteomes" id="UP001172630">
    <property type="component" value="Unassembled WGS sequence"/>
</dbReference>
<dbReference type="Gene3D" id="1.10.10.10">
    <property type="entry name" value="Winged helix-like DNA-binding domain superfamily/Winged helix DNA-binding domain"/>
    <property type="match status" value="1"/>
</dbReference>
<evidence type="ECO:0000256" key="4">
    <source>
        <dbReference type="PROSITE-ProRule" id="PRU00169"/>
    </source>
</evidence>
<evidence type="ECO:0000313" key="8">
    <source>
        <dbReference type="EMBL" id="MDL2410421.1"/>
    </source>
</evidence>
<evidence type="ECO:0000256" key="1">
    <source>
        <dbReference type="ARBA" id="ARBA00022553"/>
    </source>
</evidence>
<sequence length="230" mass="25577">MKPLVLICSRDPELYLILSHILEVDGFRSELASAVDEVVAVAVKQELLAVLLDCHAASGTESIICARLKQEPLTSGIPVVALVSRDAQHELIGLLKAGVDETMVRPLVPARLLDYLHAQRRGFNRVENGHRLYRGGLEMEVVSHRIRRNGHDIHLGLIEFNLLRHLFESPGKVFSREELITLAWPNNIHVGARTVDVHISRLRKTLKSVSSNSVIHTIRSLGYSLEASDG</sequence>
<gene>
    <name evidence="8" type="ORF">PY650_33500</name>
</gene>
<proteinExistence type="predicted"/>
<dbReference type="SUPFAM" id="SSF52172">
    <property type="entry name" value="CheY-like"/>
    <property type="match status" value="1"/>
</dbReference>
<keyword evidence="1 4" id="KW-0597">Phosphoprotein</keyword>
<dbReference type="PANTHER" id="PTHR48111">
    <property type="entry name" value="REGULATOR OF RPOS"/>
    <property type="match status" value="1"/>
</dbReference>
<dbReference type="SMART" id="SM00862">
    <property type="entry name" value="Trans_reg_C"/>
    <property type="match status" value="1"/>
</dbReference>
<feature type="domain" description="OmpR/PhoB-type" evidence="7">
    <location>
        <begin position="129"/>
        <end position="227"/>
    </location>
</feature>
<dbReference type="InterPro" id="IPR011006">
    <property type="entry name" value="CheY-like_superfamily"/>
</dbReference>
<keyword evidence="2" id="KW-0902">Two-component regulatory system</keyword>
<dbReference type="PROSITE" id="PS50110">
    <property type="entry name" value="RESPONSE_REGULATORY"/>
    <property type="match status" value="1"/>
</dbReference>
<evidence type="ECO:0000256" key="3">
    <source>
        <dbReference type="ARBA" id="ARBA00023125"/>
    </source>
</evidence>
<evidence type="ECO:0000259" key="6">
    <source>
        <dbReference type="PROSITE" id="PS50110"/>
    </source>
</evidence>
<dbReference type="Gene3D" id="3.40.50.2300">
    <property type="match status" value="1"/>
</dbReference>
<evidence type="ECO:0000256" key="2">
    <source>
        <dbReference type="ARBA" id="ARBA00023012"/>
    </source>
</evidence>
<dbReference type="InterPro" id="IPR016032">
    <property type="entry name" value="Sig_transdc_resp-reg_C-effctor"/>
</dbReference>
<keyword evidence="3 5" id="KW-0238">DNA-binding</keyword>
<dbReference type="RefSeq" id="WP_285884284.1">
    <property type="nucleotide sequence ID" value="NZ_JARFYN010000082.1"/>
</dbReference>
<name>A0ABT7KP73_9HYPH</name>
<dbReference type="PANTHER" id="PTHR48111:SF40">
    <property type="entry name" value="PHOSPHATE REGULON TRANSCRIPTIONAL REGULATORY PROTEIN PHOB"/>
    <property type="match status" value="1"/>
</dbReference>
<dbReference type="InterPro" id="IPR001789">
    <property type="entry name" value="Sig_transdc_resp-reg_receiver"/>
</dbReference>
<evidence type="ECO:0000313" key="9">
    <source>
        <dbReference type="Proteomes" id="UP001172630"/>
    </source>
</evidence>
<protein>
    <submittedName>
        <fullName evidence="8">Response regulator transcription factor</fullName>
    </submittedName>
</protein>